<dbReference type="GO" id="GO:0009252">
    <property type="term" value="P:peptidoglycan biosynthetic process"/>
    <property type="evidence" value="ECO:0007669"/>
    <property type="project" value="UniProtKB-UniRule"/>
</dbReference>
<feature type="transmembrane region" description="Helical" evidence="14">
    <location>
        <begin position="21"/>
        <end position="41"/>
    </location>
</feature>
<comment type="similarity">
    <text evidence="14">Belongs to the transpeptidase family. MrdA subfamily.</text>
</comment>
<feature type="domain" description="Penicillin-binding protein transpeptidase" evidence="15">
    <location>
        <begin position="267"/>
        <end position="608"/>
    </location>
</feature>
<evidence type="ECO:0000259" key="15">
    <source>
        <dbReference type="Pfam" id="PF00905"/>
    </source>
</evidence>
<dbReference type="GO" id="GO:0071555">
    <property type="term" value="P:cell wall organization"/>
    <property type="evidence" value="ECO:0007669"/>
    <property type="project" value="UniProtKB-KW"/>
</dbReference>
<dbReference type="GO" id="GO:0009002">
    <property type="term" value="F:serine-type D-Ala-D-Ala carboxypeptidase activity"/>
    <property type="evidence" value="ECO:0007669"/>
    <property type="project" value="UniProtKB-UniRule"/>
</dbReference>
<evidence type="ECO:0000256" key="10">
    <source>
        <dbReference type="ARBA" id="ARBA00022984"/>
    </source>
</evidence>
<dbReference type="GO" id="GO:0008360">
    <property type="term" value="P:regulation of cell shape"/>
    <property type="evidence" value="ECO:0007669"/>
    <property type="project" value="UniProtKB-KW"/>
</dbReference>
<evidence type="ECO:0000256" key="5">
    <source>
        <dbReference type="ARBA" id="ARBA00022645"/>
    </source>
</evidence>
<dbReference type="GO" id="GO:0071972">
    <property type="term" value="F:peptidoglycan L,D-transpeptidase activity"/>
    <property type="evidence" value="ECO:0007669"/>
    <property type="project" value="TreeGrafter"/>
</dbReference>
<comment type="function">
    <text evidence="14">Catalyzes cross-linking of the peptidoglycan cell wall.</text>
</comment>
<dbReference type="Gene3D" id="3.40.710.10">
    <property type="entry name" value="DD-peptidase/beta-lactamase superfamily"/>
    <property type="match status" value="1"/>
</dbReference>
<evidence type="ECO:0000313" key="17">
    <source>
        <dbReference type="EMBL" id="CAA6806121.1"/>
    </source>
</evidence>
<evidence type="ECO:0000256" key="11">
    <source>
        <dbReference type="ARBA" id="ARBA00022989"/>
    </source>
</evidence>
<evidence type="ECO:0000256" key="12">
    <source>
        <dbReference type="ARBA" id="ARBA00023136"/>
    </source>
</evidence>
<keyword evidence="8 14" id="KW-0378">Hydrolase</keyword>
<accession>A0A6S6SN14</accession>
<dbReference type="InterPro" id="IPR005311">
    <property type="entry name" value="PBP_dimer"/>
</dbReference>
<reference evidence="17" key="1">
    <citation type="submission" date="2020-01" db="EMBL/GenBank/DDBJ databases">
        <authorList>
            <person name="Meier V. D."/>
            <person name="Meier V D."/>
        </authorList>
    </citation>
    <scope>NUCLEOTIDE SEQUENCE</scope>
    <source>
        <strain evidence="17">HLG_WM_MAG_07</strain>
    </source>
</reference>
<evidence type="ECO:0000256" key="2">
    <source>
        <dbReference type="ARBA" id="ARBA00004236"/>
    </source>
</evidence>
<dbReference type="NCBIfam" id="TIGR03423">
    <property type="entry name" value="pbp2_mrdA"/>
    <property type="match status" value="1"/>
</dbReference>
<dbReference type="SUPFAM" id="SSF56601">
    <property type="entry name" value="beta-lactamase/transpeptidase-like"/>
    <property type="match status" value="1"/>
</dbReference>
<dbReference type="HAMAP" id="MF_02081">
    <property type="entry name" value="MrdA_transpept"/>
    <property type="match status" value="1"/>
</dbReference>
<evidence type="ECO:0000256" key="4">
    <source>
        <dbReference type="ARBA" id="ARBA00022519"/>
    </source>
</evidence>
<sequence length="629" mass="70403">MAIGRSIKDQRAEKEVFRSRIVISGIIIALALVGISSRLLFLQIVNHDYYLQLSKENYQRRIPTPPVRGQIFDRNGVLLAGNHIEYVLEVIKDEAPDLNPQLDKLGLMLDIEPHIIDKIRKKIRITNRYQPVAIKKDLTDIEIAIFSANRPRFPGFKIALKIERYYPLGSVAGHLIGYVGRIDKKDLKNIDKEEYKGTSHIGKSGIEKTYESLLHGKSGYQLHEVDSGGKHIKLLEEKVPTAGQDLFLTLDINLQTKAEDLLRDYNGAAVAIDPNNGEVLAMASMPVFDPNLFVNGISHKAYSELRDNPSRPLYSRAYQGVYPPGSTIKPMVAIAGLNAGIVDEKSSVYGGGYFQIPGNRHRYRCWKKSGHGFVRMNRAIYQSCDVYFYDLSYRMGIDRFNTELSKFGFSEPTGLDVPHEKSGLLPSRGWKEARHNTQWYPGDSVNIGIGQGYWNVTPVQLAHAVGIVAMRGRRAKPHLLRGVRSNRDNPIDLLPIHLLPDLVLNDDSYWEEPIRGMVNVVHGEGGTARRSAQGAEYRYAGKTGTAQVFGIAQNKTYNAKNLKKELHDHSLFVAFAPLKDPKIAVSIIAENAGGGSKVAAPLAREFMDAYLVEPLPPSEEETQDKKKKR</sequence>
<proteinExistence type="inferred from homology"/>
<keyword evidence="3 14" id="KW-1003">Cell membrane</keyword>
<evidence type="ECO:0000256" key="6">
    <source>
        <dbReference type="ARBA" id="ARBA00022670"/>
    </source>
</evidence>
<protein>
    <recommendedName>
        <fullName evidence="14">Peptidoglycan D,D-transpeptidase MrdA</fullName>
        <ecNumber evidence="14">3.4.16.4</ecNumber>
    </recommendedName>
    <alternativeName>
        <fullName evidence="14">Penicillin-binding protein 2</fullName>
        <shortName evidence="14">PBP-2</shortName>
    </alternativeName>
</protein>
<dbReference type="InterPro" id="IPR001460">
    <property type="entry name" value="PCN-bd_Tpept"/>
</dbReference>
<dbReference type="AlphaFoldDB" id="A0A6S6SN14"/>
<dbReference type="UniPathway" id="UPA00219"/>
<dbReference type="Gene3D" id="3.90.1310.10">
    <property type="entry name" value="Penicillin-binding protein 2a (Domain 2)"/>
    <property type="match status" value="1"/>
</dbReference>
<dbReference type="InterPro" id="IPR036138">
    <property type="entry name" value="PBP_dimer_sf"/>
</dbReference>
<dbReference type="EC" id="3.4.16.4" evidence="14"/>
<evidence type="ECO:0000256" key="1">
    <source>
        <dbReference type="ARBA" id="ARBA00004167"/>
    </source>
</evidence>
<keyword evidence="9 14" id="KW-0133">Cell shape</keyword>
<dbReference type="GO" id="GO:0005886">
    <property type="term" value="C:plasma membrane"/>
    <property type="evidence" value="ECO:0007669"/>
    <property type="project" value="UniProtKB-SubCell"/>
</dbReference>
<comment type="catalytic activity">
    <reaction evidence="14">
        <text>Preferential cleavage: (Ac)2-L-Lys-D-Ala-|-D-Ala. Also transpeptidation of peptidyl-alanyl moieties that are N-acyl substituents of D-alanine.</text>
        <dbReference type="EC" id="3.4.16.4"/>
    </reaction>
</comment>
<dbReference type="GO" id="GO:0006508">
    <property type="term" value="P:proteolysis"/>
    <property type="evidence" value="ECO:0007669"/>
    <property type="project" value="UniProtKB-KW"/>
</dbReference>
<dbReference type="EMBL" id="CACVAY010000029">
    <property type="protein sequence ID" value="CAA6806121.1"/>
    <property type="molecule type" value="Genomic_DNA"/>
</dbReference>
<dbReference type="FunFam" id="3.40.710.10:FF:000024">
    <property type="entry name" value="Penicillin-binding protein 2"/>
    <property type="match status" value="1"/>
</dbReference>
<evidence type="ECO:0000256" key="14">
    <source>
        <dbReference type="HAMAP-Rule" id="MF_02081"/>
    </source>
</evidence>
<keyword evidence="11 14" id="KW-1133">Transmembrane helix</keyword>
<dbReference type="InterPro" id="IPR050515">
    <property type="entry name" value="Beta-lactam/transpept"/>
</dbReference>
<name>A0A6S6SN14_9GAMM</name>
<dbReference type="InterPro" id="IPR012338">
    <property type="entry name" value="Beta-lactam/transpept-like"/>
</dbReference>
<dbReference type="GO" id="GO:0008658">
    <property type="term" value="F:penicillin binding"/>
    <property type="evidence" value="ECO:0007669"/>
    <property type="project" value="UniProtKB-UniRule"/>
</dbReference>
<dbReference type="PANTHER" id="PTHR30627:SF2">
    <property type="entry name" value="PEPTIDOGLYCAN D,D-TRANSPEPTIDASE MRDA"/>
    <property type="match status" value="1"/>
</dbReference>
<gene>
    <name evidence="14" type="primary">mrdA</name>
    <name evidence="17" type="ORF">HELGO_WM12093</name>
</gene>
<dbReference type="SUPFAM" id="SSF56519">
    <property type="entry name" value="Penicillin binding protein dimerisation domain"/>
    <property type="match status" value="1"/>
</dbReference>
<evidence type="ECO:0000256" key="7">
    <source>
        <dbReference type="ARBA" id="ARBA00022692"/>
    </source>
</evidence>
<comment type="caution">
    <text evidence="14">Lacks conserved residue(s) required for the propagation of feature annotation.</text>
</comment>
<dbReference type="Gene3D" id="3.30.1390.30">
    <property type="entry name" value="Penicillin-binding protein 2a, domain 3"/>
    <property type="match status" value="1"/>
</dbReference>
<keyword evidence="12 14" id="KW-0472">Membrane</keyword>
<evidence type="ECO:0000256" key="3">
    <source>
        <dbReference type="ARBA" id="ARBA00022475"/>
    </source>
</evidence>
<keyword evidence="6 14" id="KW-0645">Protease</keyword>
<dbReference type="Pfam" id="PF03717">
    <property type="entry name" value="PBP_dimer"/>
    <property type="match status" value="1"/>
</dbReference>
<feature type="domain" description="Penicillin-binding protein dimerisation" evidence="16">
    <location>
        <begin position="64"/>
        <end position="233"/>
    </location>
</feature>
<organism evidence="17">
    <name type="scientific">uncultured Thiotrichaceae bacterium</name>
    <dbReference type="NCBI Taxonomy" id="298394"/>
    <lineage>
        <taxon>Bacteria</taxon>
        <taxon>Pseudomonadati</taxon>
        <taxon>Pseudomonadota</taxon>
        <taxon>Gammaproteobacteria</taxon>
        <taxon>Thiotrichales</taxon>
        <taxon>Thiotrichaceae</taxon>
        <taxon>environmental samples</taxon>
    </lineage>
</organism>
<comment type="subcellular location">
    <subcellularLocation>
        <location evidence="14">Cell inner membrane</location>
        <topology evidence="14">Single-pass membrane protein</topology>
    </subcellularLocation>
    <subcellularLocation>
        <location evidence="2">Cell membrane</location>
    </subcellularLocation>
    <subcellularLocation>
        <location evidence="1">Membrane</location>
        <topology evidence="1">Single-pass membrane protein</topology>
    </subcellularLocation>
</comment>
<keyword evidence="7 14" id="KW-0812">Transmembrane</keyword>
<evidence type="ECO:0000256" key="13">
    <source>
        <dbReference type="ARBA" id="ARBA00023316"/>
    </source>
</evidence>
<dbReference type="Pfam" id="PF00905">
    <property type="entry name" value="Transpeptidase"/>
    <property type="match status" value="1"/>
</dbReference>
<evidence type="ECO:0000256" key="8">
    <source>
        <dbReference type="ARBA" id="ARBA00022801"/>
    </source>
</evidence>
<evidence type="ECO:0000259" key="16">
    <source>
        <dbReference type="Pfam" id="PF03717"/>
    </source>
</evidence>
<comment type="pathway">
    <text evidence="14">Cell wall biogenesis; peptidoglycan biosynthesis.</text>
</comment>
<evidence type="ECO:0000256" key="9">
    <source>
        <dbReference type="ARBA" id="ARBA00022960"/>
    </source>
</evidence>
<keyword evidence="13 14" id="KW-0961">Cell wall biogenesis/degradation</keyword>
<dbReference type="PANTHER" id="PTHR30627">
    <property type="entry name" value="PEPTIDOGLYCAN D,D-TRANSPEPTIDASE"/>
    <property type="match status" value="1"/>
</dbReference>
<dbReference type="InterPro" id="IPR017790">
    <property type="entry name" value="Penicillin-binding_protein_2"/>
</dbReference>
<feature type="active site" description="Acyl-ester intermediate" evidence="14">
    <location>
        <position position="326"/>
    </location>
</feature>
<keyword evidence="10 14" id="KW-0573">Peptidoglycan synthesis</keyword>
<keyword evidence="4 14" id="KW-0997">Cell inner membrane</keyword>
<keyword evidence="5 14" id="KW-0121">Carboxypeptidase</keyword>